<feature type="signal peptide" evidence="1">
    <location>
        <begin position="1"/>
        <end position="25"/>
    </location>
</feature>
<comment type="caution">
    <text evidence="2">The sequence shown here is derived from an EMBL/GenBank/DDBJ whole genome shotgun (WGS) entry which is preliminary data.</text>
</comment>
<protein>
    <submittedName>
        <fullName evidence="2">Uncharacterized protein</fullName>
    </submittedName>
</protein>
<reference evidence="2 3" key="1">
    <citation type="submission" date="2020-04" db="EMBL/GenBank/DDBJ databases">
        <title>Ramlibacter sp. G-1-2-2 isolated from soil.</title>
        <authorList>
            <person name="Dahal R.H."/>
        </authorList>
    </citation>
    <scope>NUCLEOTIDE SEQUENCE [LARGE SCALE GENOMIC DNA]</scope>
    <source>
        <strain evidence="2 3">G-1-2-2</strain>
    </source>
</reference>
<evidence type="ECO:0000313" key="3">
    <source>
        <dbReference type="Proteomes" id="UP000541185"/>
    </source>
</evidence>
<dbReference type="RefSeq" id="WP_169421030.1">
    <property type="nucleotide sequence ID" value="NZ_JABBFX010000002.1"/>
</dbReference>
<evidence type="ECO:0000256" key="1">
    <source>
        <dbReference type="SAM" id="SignalP"/>
    </source>
</evidence>
<accession>A0A848H7L8</accession>
<organism evidence="2 3">
    <name type="scientific">Ramlibacter agri</name>
    <dbReference type="NCBI Taxonomy" id="2728837"/>
    <lineage>
        <taxon>Bacteria</taxon>
        <taxon>Pseudomonadati</taxon>
        <taxon>Pseudomonadota</taxon>
        <taxon>Betaproteobacteria</taxon>
        <taxon>Burkholderiales</taxon>
        <taxon>Comamonadaceae</taxon>
        <taxon>Ramlibacter</taxon>
    </lineage>
</organism>
<dbReference type="AlphaFoldDB" id="A0A848H7L8"/>
<feature type="chain" id="PRO_5032913682" evidence="1">
    <location>
        <begin position="26"/>
        <end position="414"/>
    </location>
</feature>
<proteinExistence type="predicted"/>
<evidence type="ECO:0000313" key="2">
    <source>
        <dbReference type="EMBL" id="NML46785.1"/>
    </source>
</evidence>
<dbReference type="Proteomes" id="UP000541185">
    <property type="component" value="Unassembled WGS sequence"/>
</dbReference>
<name>A0A848H7L8_9BURK</name>
<sequence length="414" mass="45214">MVRSPSAPRRLLFMLPLAAALRALAQPKVEFGASREPLAVPTLPLSDAPPPRELAQGAEVYLVSGYEPGTPRTAVRIDRPGKRVLLVLTSYDKVFWQVLPTPGTELAGVLVASYSAQGALQAPPGTPAFGVKLPYAYEVDNANFRQLLAGLNTAFGVERIDGVRGAYTLAAENEFRQPDPPRAPLTLAGEQPEAPRRNFGFTLLARDLRPVRWTLTGPVEGGGPYLGEGKVALSPDGERIWRLRGDGLEALRRGETAARAIPLPPDFPSFSWAMDLALDPQLGVLTIVTLGGEGFLYRYDTRNERWLDVRSLNNIDINALAFDPVGHRYVAWTSEGSLLLISRKGEALGQHKLLPLLRGYGALYDRGNAQPPRLTLAPHGEQLALVAIAGGRVTQVWAYDWQRQEARMTWKAGH</sequence>
<gene>
    <name evidence="2" type="ORF">HHL11_23780</name>
</gene>
<dbReference type="SUPFAM" id="SSF63829">
    <property type="entry name" value="Calcium-dependent phosphotriesterase"/>
    <property type="match status" value="1"/>
</dbReference>
<dbReference type="EMBL" id="JABBFX010000002">
    <property type="protein sequence ID" value="NML46785.1"/>
    <property type="molecule type" value="Genomic_DNA"/>
</dbReference>
<keyword evidence="3" id="KW-1185">Reference proteome</keyword>
<keyword evidence="1" id="KW-0732">Signal</keyword>